<protein>
    <submittedName>
        <fullName evidence="2">Uncharacterized protein</fullName>
    </submittedName>
</protein>
<keyword evidence="1" id="KW-0732">Signal</keyword>
<proteinExistence type="predicted"/>
<evidence type="ECO:0000313" key="2">
    <source>
        <dbReference type="EMBL" id="MDR6766781.1"/>
    </source>
</evidence>
<name>A0AAJ2C6R9_ACIDE</name>
<organism evidence="2 5">
    <name type="scientific">Acidovorax delafieldii</name>
    <name type="common">Pseudomonas delafieldii</name>
    <dbReference type="NCBI Taxonomy" id="47920"/>
    <lineage>
        <taxon>Bacteria</taxon>
        <taxon>Pseudomonadati</taxon>
        <taxon>Pseudomonadota</taxon>
        <taxon>Betaproteobacteria</taxon>
        <taxon>Burkholderiales</taxon>
        <taxon>Comamonadaceae</taxon>
        <taxon>Acidovorax</taxon>
    </lineage>
</organism>
<comment type="caution">
    <text evidence="2">The sequence shown here is derived from an EMBL/GenBank/DDBJ whole genome shotgun (WGS) entry which is preliminary data.</text>
</comment>
<dbReference type="AlphaFoldDB" id="A0AAJ2C6R9"/>
<accession>A0AAJ2C6R9</accession>
<dbReference type="EMBL" id="JAVDTL010000003">
    <property type="protein sequence ID" value="MDR6766781.1"/>
    <property type="molecule type" value="Genomic_DNA"/>
</dbReference>
<evidence type="ECO:0000313" key="4">
    <source>
        <dbReference type="Proteomes" id="UP001249076"/>
    </source>
</evidence>
<dbReference type="EMBL" id="JAVDTS010000004">
    <property type="protein sequence ID" value="MDR6838502.1"/>
    <property type="molecule type" value="Genomic_DNA"/>
</dbReference>
<evidence type="ECO:0000256" key="1">
    <source>
        <dbReference type="SAM" id="SignalP"/>
    </source>
</evidence>
<evidence type="ECO:0000313" key="3">
    <source>
        <dbReference type="EMBL" id="MDR6838502.1"/>
    </source>
</evidence>
<reference evidence="2 4" key="1">
    <citation type="submission" date="2023-07" db="EMBL/GenBank/DDBJ databases">
        <title>Sorghum-associated microbial communities from plants grown in Nebraska, USA.</title>
        <authorList>
            <person name="Schachtman D."/>
        </authorList>
    </citation>
    <scope>NUCLEOTIDE SEQUENCE</scope>
    <source>
        <strain evidence="3 4">BE105</strain>
        <strain evidence="2">BE69</strain>
    </source>
</reference>
<dbReference type="Proteomes" id="UP001249076">
    <property type="component" value="Unassembled WGS sequence"/>
</dbReference>
<dbReference type="Proteomes" id="UP001253458">
    <property type="component" value="Unassembled WGS sequence"/>
</dbReference>
<feature type="chain" id="PRO_5042614434" evidence="1">
    <location>
        <begin position="20"/>
        <end position="39"/>
    </location>
</feature>
<keyword evidence="4" id="KW-1185">Reference proteome</keyword>
<feature type="signal peptide" evidence="1">
    <location>
        <begin position="1"/>
        <end position="19"/>
    </location>
</feature>
<sequence length="39" mass="4062">MTTLLVCPFAALAALPRAAACARAVAKKNARRQLTPAHS</sequence>
<gene>
    <name evidence="2" type="ORF">J2W88_002056</name>
    <name evidence="3" type="ORF">J2W93_003343</name>
</gene>
<evidence type="ECO:0000313" key="5">
    <source>
        <dbReference type="Proteomes" id="UP001253458"/>
    </source>
</evidence>